<dbReference type="SMART" id="SM00465">
    <property type="entry name" value="GIYc"/>
    <property type="match status" value="1"/>
</dbReference>
<sequence>MTDRQSTAGAGSIGEVIARLPDEPGVYRFRDASGRALYIGRAVRLRRRVRSYWGDLGDRRHLRRMVPQIVRVEAAVCASAHEASWLERLLLEESRPRWNRALGGAEVGLMIILDRGRARVQVVHETGLPPDDELIFGPFLGGTKVRLLASAIHRVHPMIYAREQLSGAERDLGRIRGVGVQDRDRMVASVIAVLERRPSAVAEFLAALELRRDTASRQHSYELAGQIHQELAAATWLLAPQRVAIGADGRTVDERDLYGWHDGVLVRFTLRSGRIRGWQIRDLGDRASRQRVAATPSQWRDFTESNARLAAALRHVAD</sequence>
<gene>
    <name evidence="2" type="ORF">GCM10011575_07030</name>
</gene>
<comment type="caution">
    <text evidence="2">The sequence shown here is derived from an EMBL/GenBank/DDBJ whole genome shotgun (WGS) entry which is preliminary data.</text>
</comment>
<evidence type="ECO:0000259" key="1">
    <source>
        <dbReference type="PROSITE" id="PS50164"/>
    </source>
</evidence>
<feature type="domain" description="GIY-YIG" evidence="1">
    <location>
        <begin position="22"/>
        <end position="100"/>
    </location>
</feature>
<keyword evidence="3" id="KW-1185">Reference proteome</keyword>
<reference evidence="2" key="2">
    <citation type="submission" date="2020-09" db="EMBL/GenBank/DDBJ databases">
        <authorList>
            <person name="Sun Q."/>
            <person name="Zhou Y."/>
        </authorList>
    </citation>
    <scope>NUCLEOTIDE SEQUENCE</scope>
    <source>
        <strain evidence="2">CGMCC 4.7306</strain>
    </source>
</reference>
<dbReference type="GO" id="GO:0006289">
    <property type="term" value="P:nucleotide-excision repair"/>
    <property type="evidence" value="ECO:0007669"/>
    <property type="project" value="InterPro"/>
</dbReference>
<name>A0A917S219_9ACTN</name>
<evidence type="ECO:0000313" key="2">
    <source>
        <dbReference type="EMBL" id="GGL51270.1"/>
    </source>
</evidence>
<reference evidence="2" key="1">
    <citation type="journal article" date="2014" name="Int. J. Syst. Evol. Microbiol.">
        <title>Complete genome sequence of Corynebacterium casei LMG S-19264T (=DSM 44701T), isolated from a smear-ripened cheese.</title>
        <authorList>
            <consortium name="US DOE Joint Genome Institute (JGI-PGF)"/>
            <person name="Walter F."/>
            <person name="Albersmeier A."/>
            <person name="Kalinowski J."/>
            <person name="Ruckert C."/>
        </authorList>
    </citation>
    <scope>NUCLEOTIDE SEQUENCE</scope>
    <source>
        <strain evidence="2">CGMCC 4.7306</strain>
    </source>
</reference>
<dbReference type="PANTHER" id="PTHR30562:SF1">
    <property type="entry name" value="UVRABC SYSTEM PROTEIN C"/>
    <property type="match status" value="1"/>
</dbReference>
<dbReference type="EMBL" id="BMMZ01000001">
    <property type="protein sequence ID" value="GGL51270.1"/>
    <property type="molecule type" value="Genomic_DNA"/>
</dbReference>
<evidence type="ECO:0000313" key="3">
    <source>
        <dbReference type="Proteomes" id="UP000613840"/>
    </source>
</evidence>
<dbReference type="Gene3D" id="3.40.1440.10">
    <property type="entry name" value="GIY-YIG endonuclease"/>
    <property type="match status" value="1"/>
</dbReference>
<protein>
    <recommendedName>
        <fullName evidence="1">GIY-YIG domain-containing protein</fullName>
    </recommendedName>
</protein>
<accession>A0A917S219</accession>
<dbReference type="InterPro" id="IPR000305">
    <property type="entry name" value="GIY-YIG_endonuc"/>
</dbReference>
<dbReference type="AlphaFoldDB" id="A0A917S219"/>
<dbReference type="PANTHER" id="PTHR30562">
    <property type="entry name" value="UVRC/OXIDOREDUCTASE"/>
    <property type="match status" value="1"/>
</dbReference>
<dbReference type="GO" id="GO:0009380">
    <property type="term" value="C:excinuclease repair complex"/>
    <property type="evidence" value="ECO:0007669"/>
    <property type="project" value="TreeGrafter"/>
</dbReference>
<proteinExistence type="predicted"/>
<dbReference type="InterPro" id="IPR050066">
    <property type="entry name" value="UvrABC_protein_C"/>
</dbReference>
<dbReference type="PROSITE" id="PS50164">
    <property type="entry name" value="GIY_YIG"/>
    <property type="match status" value="1"/>
</dbReference>
<dbReference type="Proteomes" id="UP000613840">
    <property type="component" value="Unassembled WGS sequence"/>
</dbReference>
<organism evidence="2 3">
    <name type="scientific">Microlunatus endophyticus</name>
    <dbReference type="NCBI Taxonomy" id="1716077"/>
    <lineage>
        <taxon>Bacteria</taxon>
        <taxon>Bacillati</taxon>
        <taxon>Actinomycetota</taxon>
        <taxon>Actinomycetes</taxon>
        <taxon>Propionibacteriales</taxon>
        <taxon>Propionibacteriaceae</taxon>
        <taxon>Microlunatus</taxon>
    </lineage>
</organism>
<dbReference type="CDD" id="cd10434">
    <property type="entry name" value="GIY-YIG_UvrC_Cho"/>
    <property type="match status" value="1"/>
</dbReference>
<dbReference type="RefSeq" id="WP_188893738.1">
    <property type="nucleotide sequence ID" value="NZ_BMMZ01000001.1"/>
</dbReference>
<dbReference type="InterPro" id="IPR047296">
    <property type="entry name" value="GIY-YIG_UvrC_Cho"/>
</dbReference>
<dbReference type="Pfam" id="PF01541">
    <property type="entry name" value="GIY-YIG"/>
    <property type="match status" value="1"/>
</dbReference>
<dbReference type="SUPFAM" id="SSF82771">
    <property type="entry name" value="GIY-YIG endonuclease"/>
    <property type="match status" value="1"/>
</dbReference>
<dbReference type="InterPro" id="IPR035901">
    <property type="entry name" value="GIY-YIG_endonuc_sf"/>
</dbReference>